<proteinExistence type="predicted"/>
<dbReference type="AlphaFoldDB" id="A0A150N4L2"/>
<dbReference type="PATRIC" id="fig|1422.17.peg.1713"/>
<name>A0A150N4L2_GEOSE</name>
<reference evidence="1 2" key="1">
    <citation type="submission" date="2016-01" db="EMBL/GenBank/DDBJ databases">
        <title>Draft Genome Sequences of Seven Thermophilic Sporeformers Isolated from Foods.</title>
        <authorList>
            <person name="Berendsen E.M."/>
            <person name="Wells-Bennik M.H."/>
            <person name="Krawcyk A.O."/>
            <person name="De Jong A."/>
            <person name="Holsappel S."/>
            <person name="Eijlander R.T."/>
            <person name="Kuipers O.P."/>
        </authorList>
    </citation>
    <scope>NUCLEOTIDE SEQUENCE [LARGE SCALE GENOMIC DNA]</scope>
    <source>
        <strain evidence="1 2">B4114</strain>
    </source>
</reference>
<gene>
    <name evidence="1" type="ORF">B4114_0205</name>
</gene>
<protein>
    <submittedName>
        <fullName evidence="1">Uncharacterized protein</fullName>
    </submittedName>
</protein>
<organism evidence="1 2">
    <name type="scientific">Geobacillus stearothermophilus</name>
    <name type="common">Bacillus stearothermophilus</name>
    <dbReference type="NCBI Taxonomy" id="1422"/>
    <lineage>
        <taxon>Bacteria</taxon>
        <taxon>Bacillati</taxon>
        <taxon>Bacillota</taxon>
        <taxon>Bacilli</taxon>
        <taxon>Bacillales</taxon>
        <taxon>Anoxybacillaceae</taxon>
        <taxon>Geobacillus</taxon>
    </lineage>
</organism>
<dbReference type="Proteomes" id="UP000075517">
    <property type="component" value="Unassembled WGS sequence"/>
</dbReference>
<comment type="caution">
    <text evidence="1">The sequence shown here is derived from an EMBL/GenBank/DDBJ whole genome shotgun (WGS) entry which is preliminary data.</text>
</comment>
<accession>A0A150N4L2</accession>
<evidence type="ECO:0000313" key="1">
    <source>
        <dbReference type="EMBL" id="KYD31604.1"/>
    </source>
</evidence>
<dbReference type="EMBL" id="LQYY01000141">
    <property type="protein sequence ID" value="KYD31604.1"/>
    <property type="molecule type" value="Genomic_DNA"/>
</dbReference>
<evidence type="ECO:0000313" key="2">
    <source>
        <dbReference type="Proteomes" id="UP000075517"/>
    </source>
</evidence>
<sequence>MQCHLWRKPIGWTFRIEKGNVWASHENFIVFLLIFFSSKL</sequence>